<evidence type="ECO:0000256" key="1">
    <source>
        <dbReference type="ARBA" id="ARBA00007074"/>
    </source>
</evidence>
<comment type="similarity">
    <text evidence="1">Belongs to the peptidase C40 family.</text>
</comment>
<accession>A0A949N600</accession>
<dbReference type="GO" id="GO:0008234">
    <property type="term" value="F:cysteine-type peptidase activity"/>
    <property type="evidence" value="ECO:0007669"/>
    <property type="project" value="UniProtKB-KW"/>
</dbReference>
<evidence type="ECO:0000256" key="4">
    <source>
        <dbReference type="ARBA" id="ARBA00022807"/>
    </source>
</evidence>
<dbReference type="Gene3D" id="3.90.1720.10">
    <property type="entry name" value="endopeptidase domain like (from Nostoc punctiforme)"/>
    <property type="match status" value="1"/>
</dbReference>
<evidence type="ECO:0000313" key="8">
    <source>
        <dbReference type="EMBL" id="MBU7599509.1"/>
    </source>
</evidence>
<dbReference type="SUPFAM" id="SSF54001">
    <property type="entry name" value="Cysteine proteinases"/>
    <property type="match status" value="1"/>
</dbReference>
<keyword evidence="4" id="KW-0788">Thiol protease</keyword>
<evidence type="ECO:0000313" key="9">
    <source>
        <dbReference type="Proteomes" id="UP000694501"/>
    </source>
</evidence>
<dbReference type="InterPro" id="IPR051794">
    <property type="entry name" value="PG_Endopeptidase_C40"/>
</dbReference>
<dbReference type="InterPro" id="IPR000064">
    <property type="entry name" value="NLP_P60_dom"/>
</dbReference>
<dbReference type="RefSeq" id="WP_211039760.1">
    <property type="nucleotide sequence ID" value="NZ_JAELVF020000001.1"/>
</dbReference>
<dbReference type="PANTHER" id="PTHR47359:SF3">
    <property type="entry name" value="NLP_P60 DOMAIN-CONTAINING PROTEIN-RELATED"/>
    <property type="match status" value="1"/>
</dbReference>
<feature type="compositionally biased region" description="Basic and acidic residues" evidence="6">
    <location>
        <begin position="197"/>
        <end position="210"/>
    </location>
</feature>
<evidence type="ECO:0000256" key="3">
    <source>
        <dbReference type="ARBA" id="ARBA00022801"/>
    </source>
</evidence>
<evidence type="ECO:0000256" key="2">
    <source>
        <dbReference type="ARBA" id="ARBA00022670"/>
    </source>
</evidence>
<dbReference type="AlphaFoldDB" id="A0A949N600"/>
<gene>
    <name evidence="8" type="ORF">JGS22_018250</name>
</gene>
<sequence>MVSHRSSRHRASTPRGRGLTALSAAAATAATLGGGTAVARPAEDAPAALDALYADAERATEKYNAAAERVGGLQRQLSRVQDRAARGQAEVNRLRDSLGTVAGSQYRSAGFAPALALLLTDEPDAYLARAAALERAGHRSAGRLAELQRAQRVLRQHRQEGARALAELERRRTELADHRKDVRGRLATAQRLLNRMSAEEREARESRQEGAVRPASAAGGPAAEGRAGAALAAARSVLGRPYAWGQAGPSAFDCSGLTQWAYARAGVALPRTSQGQAGVGRSVPPAQAQPGDLVIYRGDASHVALYAGGGQVIHSPYPGAAVRYDPIGMMPVSAVQRP</sequence>
<keyword evidence="9" id="KW-1185">Reference proteome</keyword>
<dbReference type="Proteomes" id="UP000694501">
    <property type="component" value="Unassembled WGS sequence"/>
</dbReference>
<feature type="region of interest" description="Disordered" evidence="6">
    <location>
        <begin position="197"/>
        <end position="222"/>
    </location>
</feature>
<keyword evidence="3" id="KW-0378">Hydrolase</keyword>
<organism evidence="8 9">
    <name type="scientific">Streptomyces tardus</name>
    <dbReference type="NCBI Taxonomy" id="2780544"/>
    <lineage>
        <taxon>Bacteria</taxon>
        <taxon>Bacillati</taxon>
        <taxon>Actinomycetota</taxon>
        <taxon>Actinomycetes</taxon>
        <taxon>Kitasatosporales</taxon>
        <taxon>Streptomycetaceae</taxon>
        <taxon>Streptomyces</taxon>
    </lineage>
</organism>
<dbReference type="InterPro" id="IPR038765">
    <property type="entry name" value="Papain-like_cys_pep_sf"/>
</dbReference>
<protein>
    <submittedName>
        <fullName evidence="8">C40 family peptidase</fullName>
    </submittedName>
</protein>
<dbReference type="PROSITE" id="PS51935">
    <property type="entry name" value="NLPC_P60"/>
    <property type="match status" value="1"/>
</dbReference>
<name>A0A949N600_9ACTN</name>
<keyword evidence="2" id="KW-0645">Protease</keyword>
<dbReference type="EMBL" id="JAELVF020000001">
    <property type="protein sequence ID" value="MBU7599509.1"/>
    <property type="molecule type" value="Genomic_DNA"/>
</dbReference>
<dbReference type="Pfam" id="PF00877">
    <property type="entry name" value="NLPC_P60"/>
    <property type="match status" value="1"/>
</dbReference>
<feature type="coiled-coil region" evidence="5">
    <location>
        <begin position="49"/>
        <end position="97"/>
    </location>
</feature>
<evidence type="ECO:0000256" key="5">
    <source>
        <dbReference type="SAM" id="Coils"/>
    </source>
</evidence>
<evidence type="ECO:0000256" key="6">
    <source>
        <dbReference type="SAM" id="MobiDB-lite"/>
    </source>
</evidence>
<dbReference type="GO" id="GO:0006508">
    <property type="term" value="P:proteolysis"/>
    <property type="evidence" value="ECO:0007669"/>
    <property type="project" value="UniProtKB-KW"/>
</dbReference>
<comment type="caution">
    <text evidence="8">The sequence shown here is derived from an EMBL/GenBank/DDBJ whole genome shotgun (WGS) entry which is preliminary data.</text>
</comment>
<feature type="compositionally biased region" description="Low complexity" evidence="6">
    <location>
        <begin position="211"/>
        <end position="222"/>
    </location>
</feature>
<dbReference type="PANTHER" id="PTHR47359">
    <property type="entry name" value="PEPTIDOGLYCAN DL-ENDOPEPTIDASE CWLO"/>
    <property type="match status" value="1"/>
</dbReference>
<feature type="domain" description="NlpC/P60" evidence="7">
    <location>
        <begin position="224"/>
        <end position="338"/>
    </location>
</feature>
<reference evidence="8" key="1">
    <citation type="submission" date="2021-06" db="EMBL/GenBank/DDBJ databases">
        <title>Sequencing of actinobacteria type strains.</title>
        <authorList>
            <person name="Nguyen G.-S."/>
            <person name="Wentzel A."/>
        </authorList>
    </citation>
    <scope>NUCLEOTIDE SEQUENCE</scope>
    <source>
        <strain evidence="8">P38-E01</strain>
    </source>
</reference>
<proteinExistence type="inferred from homology"/>
<evidence type="ECO:0000259" key="7">
    <source>
        <dbReference type="PROSITE" id="PS51935"/>
    </source>
</evidence>
<keyword evidence="5" id="KW-0175">Coiled coil</keyword>